<dbReference type="Pfam" id="PF13579">
    <property type="entry name" value="Glyco_trans_4_4"/>
    <property type="match status" value="1"/>
</dbReference>
<proteinExistence type="predicted"/>
<evidence type="ECO:0000259" key="2">
    <source>
        <dbReference type="Pfam" id="PF13579"/>
    </source>
</evidence>
<evidence type="ECO:0000313" key="4">
    <source>
        <dbReference type="Proteomes" id="UP000319142"/>
    </source>
</evidence>
<sequence length="430" mass="47709">MARPTPYHRTTFPGAFRESHQEPGYSGNRQKIVAPQYPESPKTPGAGQRIAMVGTLADTILGFRGELIRDMVRAGHQVYAFATDYTPETERAILAIGAMPVRYSMGRLSTNPVRDLVSMWQLYRLFRSYNITCSFAYFTKPSIWGTTAAWLAGVPLRVAKIEGMGRVFTPGPGGFSLKQRILQKVIQTLFRTSLSKAHHLLVLNHDDERELKAMGLTRPAPNMIGGIGVCLEQYPLSPPVDSTVKFIFVGRLIPEKGVRYFIEAARALKQRYPNTEFVVLGAPDDKRGVSKAELQKLVDSGIVSYPGAVENVPHWLAQSSVFVLPSYYREGVPRSTQEALAMGRPVITTNMPGCRETVQHGVNGYLVAPHNQHELEAAMLQFIQHPEQIAPMGQASHKLAVERFNVRKINQTVLTTLGLTKAEQGAELNK</sequence>
<dbReference type="PANTHER" id="PTHR12526">
    <property type="entry name" value="GLYCOSYLTRANSFERASE"/>
    <property type="match status" value="1"/>
</dbReference>
<feature type="region of interest" description="Disordered" evidence="1">
    <location>
        <begin position="1"/>
        <end position="29"/>
    </location>
</feature>
<organism evidence="3 4">
    <name type="scientific">Marinobacter vinifirmus</name>
    <dbReference type="NCBI Taxonomy" id="355591"/>
    <lineage>
        <taxon>Bacteria</taxon>
        <taxon>Pseudomonadati</taxon>
        <taxon>Pseudomonadota</taxon>
        <taxon>Gammaproteobacteria</taxon>
        <taxon>Pseudomonadales</taxon>
        <taxon>Marinobacteraceae</taxon>
        <taxon>Marinobacter</taxon>
    </lineage>
</organism>
<dbReference type="EMBL" id="VMRX01000051">
    <property type="protein sequence ID" value="TVT30871.1"/>
    <property type="molecule type" value="Genomic_DNA"/>
</dbReference>
<dbReference type="CDD" id="cd03808">
    <property type="entry name" value="GT4_CapM-like"/>
    <property type="match status" value="1"/>
</dbReference>
<dbReference type="Gene3D" id="3.40.50.2000">
    <property type="entry name" value="Glycogen Phosphorylase B"/>
    <property type="match status" value="2"/>
</dbReference>
<keyword evidence="3" id="KW-0808">Transferase</keyword>
<dbReference type="AlphaFoldDB" id="A0A558B2Y5"/>
<protein>
    <submittedName>
        <fullName evidence="3">Glycosyltransferase family 4 protein</fullName>
    </submittedName>
</protein>
<dbReference type="Pfam" id="PF13692">
    <property type="entry name" value="Glyco_trans_1_4"/>
    <property type="match status" value="1"/>
</dbReference>
<name>A0A558B2Y5_9GAMM</name>
<dbReference type="Proteomes" id="UP000319142">
    <property type="component" value="Unassembled WGS sequence"/>
</dbReference>
<evidence type="ECO:0000313" key="3">
    <source>
        <dbReference type="EMBL" id="TVT30871.1"/>
    </source>
</evidence>
<dbReference type="GO" id="GO:0016757">
    <property type="term" value="F:glycosyltransferase activity"/>
    <property type="evidence" value="ECO:0007669"/>
    <property type="project" value="UniProtKB-ARBA"/>
</dbReference>
<dbReference type="PANTHER" id="PTHR12526:SF638">
    <property type="entry name" value="SPORE COAT PROTEIN SA"/>
    <property type="match status" value="1"/>
</dbReference>
<comment type="caution">
    <text evidence="3">The sequence shown here is derived from an EMBL/GenBank/DDBJ whole genome shotgun (WGS) entry which is preliminary data.</text>
</comment>
<reference evidence="3 4" key="1">
    <citation type="submission" date="2019-07" db="EMBL/GenBank/DDBJ databases">
        <title>The pathways for chlorine oxyanion respiration interact through the shared metabolite chlorate.</title>
        <authorList>
            <person name="Barnum T.P."/>
            <person name="Cheng Y."/>
            <person name="Hill K.A."/>
            <person name="Lucas L.N."/>
            <person name="Carlson H.K."/>
            <person name="Coates J.D."/>
        </authorList>
    </citation>
    <scope>NUCLEOTIDE SEQUENCE [LARGE SCALE GENOMIC DNA]</scope>
    <source>
        <strain evidence="3">UCB</strain>
    </source>
</reference>
<feature type="domain" description="Glycosyltransferase subfamily 4-like N-terminal" evidence="2">
    <location>
        <begin position="66"/>
        <end position="218"/>
    </location>
</feature>
<dbReference type="InterPro" id="IPR028098">
    <property type="entry name" value="Glyco_trans_4-like_N"/>
</dbReference>
<accession>A0A558B2Y5</accession>
<evidence type="ECO:0000256" key="1">
    <source>
        <dbReference type="SAM" id="MobiDB-lite"/>
    </source>
</evidence>
<gene>
    <name evidence="3" type="ORF">FHK81_16135</name>
</gene>
<dbReference type="SUPFAM" id="SSF53756">
    <property type="entry name" value="UDP-Glycosyltransferase/glycogen phosphorylase"/>
    <property type="match status" value="1"/>
</dbReference>